<organism evidence="2 3">
    <name type="scientific">Phytohabitans aurantiacus</name>
    <dbReference type="NCBI Taxonomy" id="3016789"/>
    <lineage>
        <taxon>Bacteria</taxon>
        <taxon>Bacillati</taxon>
        <taxon>Actinomycetota</taxon>
        <taxon>Actinomycetes</taxon>
        <taxon>Micromonosporales</taxon>
        <taxon>Micromonosporaceae</taxon>
    </lineage>
</organism>
<accession>A0ABQ5QP43</accession>
<gene>
    <name evidence="2" type="ORF">Pa4123_12750</name>
</gene>
<evidence type="ECO:0000313" key="3">
    <source>
        <dbReference type="Proteomes" id="UP001144280"/>
    </source>
</evidence>
<reference evidence="2" key="1">
    <citation type="submission" date="2022-12" db="EMBL/GenBank/DDBJ databases">
        <title>New Phytohabitans aurantiacus sp. RD004123 nov., an actinomycete isolated from soil.</title>
        <authorList>
            <person name="Triningsih D.W."/>
            <person name="Harunari E."/>
            <person name="Igarashi Y."/>
        </authorList>
    </citation>
    <scope>NUCLEOTIDE SEQUENCE</scope>
    <source>
        <strain evidence="2">RD004123</strain>
    </source>
</reference>
<dbReference type="SUPFAM" id="SSF48452">
    <property type="entry name" value="TPR-like"/>
    <property type="match status" value="1"/>
</dbReference>
<dbReference type="InterPro" id="IPR011990">
    <property type="entry name" value="TPR-like_helical_dom_sf"/>
</dbReference>
<comment type="caution">
    <text evidence="2">The sequence shown here is derived from an EMBL/GenBank/DDBJ whole genome shotgun (WGS) entry which is preliminary data.</text>
</comment>
<dbReference type="SMART" id="SM01043">
    <property type="entry name" value="BTAD"/>
    <property type="match status" value="1"/>
</dbReference>
<sequence length="243" mass="27274">MTELWQEPAVGWSMVLIDRWELRRDGGSVSTTRAVQRLSALLAIQGRRDRSLVASQLWPECNEHHAQGNLRSALWRIRQQHPGLVDSIDGALALNAAVRIDVEEIVRHARAVLDDGVALPEALAALAAGDLLPGWYDDWVLQHRERLHQIQLHALERLAALHAQEGRYLEALQAGLTAVRMDPLRESAHRVVARVHLAEGNVGEAIRQFERCRQVLANEFGILPTRQFLDLMGPLRQSPRAVP</sequence>
<name>A0ABQ5QP43_9ACTN</name>
<dbReference type="Proteomes" id="UP001144280">
    <property type="component" value="Unassembled WGS sequence"/>
</dbReference>
<keyword evidence="3" id="KW-1185">Reference proteome</keyword>
<evidence type="ECO:0000259" key="1">
    <source>
        <dbReference type="SMART" id="SM01043"/>
    </source>
</evidence>
<protein>
    <recommendedName>
        <fullName evidence="1">Bacterial transcriptional activator domain-containing protein</fullName>
    </recommendedName>
</protein>
<evidence type="ECO:0000313" key="2">
    <source>
        <dbReference type="EMBL" id="GLH96002.1"/>
    </source>
</evidence>
<dbReference type="InterPro" id="IPR005158">
    <property type="entry name" value="BTAD"/>
</dbReference>
<dbReference type="Gene3D" id="1.25.40.10">
    <property type="entry name" value="Tetratricopeptide repeat domain"/>
    <property type="match status" value="1"/>
</dbReference>
<dbReference type="Pfam" id="PF03704">
    <property type="entry name" value="BTAD"/>
    <property type="match status" value="1"/>
</dbReference>
<dbReference type="EMBL" id="BSDI01000005">
    <property type="protein sequence ID" value="GLH96002.1"/>
    <property type="molecule type" value="Genomic_DNA"/>
</dbReference>
<feature type="domain" description="Bacterial transcriptional activator" evidence="1">
    <location>
        <begin position="100"/>
        <end position="236"/>
    </location>
</feature>
<dbReference type="InterPro" id="IPR051677">
    <property type="entry name" value="AfsR-DnrI-RedD_regulator"/>
</dbReference>
<proteinExistence type="predicted"/>
<dbReference type="PANTHER" id="PTHR35807">
    <property type="entry name" value="TRANSCRIPTIONAL REGULATOR REDD-RELATED"/>
    <property type="match status" value="1"/>
</dbReference>